<protein>
    <submittedName>
        <fullName evidence="2">Lipocalin family protein</fullName>
    </submittedName>
</protein>
<evidence type="ECO:0000313" key="2">
    <source>
        <dbReference type="EMBL" id="WEK37375.1"/>
    </source>
</evidence>
<dbReference type="InterPro" id="IPR024311">
    <property type="entry name" value="Lipocalin-like"/>
</dbReference>
<reference evidence="2" key="1">
    <citation type="submission" date="2023-03" db="EMBL/GenBank/DDBJ databases">
        <title>Andean soil-derived lignocellulolytic bacterial consortium as a source of novel taxa and putative plastic-active enzymes.</title>
        <authorList>
            <person name="Diaz-Garcia L."/>
            <person name="Chuvochina M."/>
            <person name="Feuerriegel G."/>
            <person name="Bunk B."/>
            <person name="Sproer C."/>
            <person name="Streit W.R."/>
            <person name="Rodriguez L.M."/>
            <person name="Overmann J."/>
            <person name="Jimenez D.J."/>
        </authorList>
    </citation>
    <scope>NUCLEOTIDE SEQUENCE</scope>
    <source>
        <strain evidence="2">MAG 7</strain>
    </source>
</reference>
<dbReference type="Proteomes" id="UP001220610">
    <property type="component" value="Chromosome"/>
</dbReference>
<accession>A0AAJ5WV60</accession>
<name>A0AAJ5WV60_9BACT</name>
<evidence type="ECO:0000259" key="1">
    <source>
        <dbReference type="Pfam" id="PF13648"/>
    </source>
</evidence>
<sequence length="150" mass="16921">MKKMHTNYFFAGLLGLALFSSCSKDKDKDEDKEPAGKPITVANIAGTYKWGGATLDNINIPLEDLELEACEKDDLYKLNADLSAEYIDAGVQCDPPGDDETTWELEGKRILMIDFEGEVEKITDKEMVIAETFRGEDNKQHTIRLIMKRQ</sequence>
<gene>
    <name evidence="2" type="ORF">P0Y53_07670</name>
</gene>
<feature type="domain" description="Lipocalin-like" evidence="1">
    <location>
        <begin position="44"/>
        <end position="128"/>
    </location>
</feature>
<dbReference type="PROSITE" id="PS51257">
    <property type="entry name" value="PROKAR_LIPOPROTEIN"/>
    <property type="match status" value="1"/>
</dbReference>
<dbReference type="AlphaFoldDB" id="A0AAJ5WV60"/>
<dbReference type="EMBL" id="CP119311">
    <property type="protein sequence ID" value="WEK37375.1"/>
    <property type="molecule type" value="Genomic_DNA"/>
</dbReference>
<evidence type="ECO:0000313" key="3">
    <source>
        <dbReference type="Proteomes" id="UP001220610"/>
    </source>
</evidence>
<organism evidence="2 3">
    <name type="scientific">Candidatus Pseudobacter hemicellulosilyticus</name>
    <dbReference type="NCBI Taxonomy" id="3121375"/>
    <lineage>
        <taxon>Bacteria</taxon>
        <taxon>Pseudomonadati</taxon>
        <taxon>Bacteroidota</taxon>
        <taxon>Chitinophagia</taxon>
        <taxon>Chitinophagales</taxon>
        <taxon>Chitinophagaceae</taxon>
        <taxon>Pseudobacter</taxon>
    </lineage>
</organism>
<dbReference type="Pfam" id="PF13648">
    <property type="entry name" value="Lipocalin_4"/>
    <property type="match status" value="1"/>
</dbReference>
<proteinExistence type="predicted"/>